<dbReference type="Proteomes" id="UP001202479">
    <property type="component" value="Unassembled WGS sequence"/>
</dbReference>
<feature type="region of interest" description="Disordered" evidence="1">
    <location>
        <begin position="17"/>
        <end position="94"/>
    </location>
</feature>
<dbReference type="GeneID" id="73378939"/>
<dbReference type="PANTHER" id="PTHR28003">
    <property type="entry name" value="NUCLEOPORIN POM34"/>
    <property type="match status" value="1"/>
</dbReference>
<accession>A0AAI9T014</accession>
<dbReference type="EMBL" id="JAHUZD010000027">
    <property type="protein sequence ID" value="KAI3405716.2"/>
    <property type="molecule type" value="Genomic_DNA"/>
</dbReference>
<proteinExistence type="predicted"/>
<dbReference type="RefSeq" id="XP_049181461.1">
    <property type="nucleotide sequence ID" value="XM_049322434.1"/>
</dbReference>
<organism evidence="2 3">
    <name type="scientific">Candida oxycetoniae</name>
    <dbReference type="NCBI Taxonomy" id="497107"/>
    <lineage>
        <taxon>Eukaryota</taxon>
        <taxon>Fungi</taxon>
        <taxon>Dikarya</taxon>
        <taxon>Ascomycota</taxon>
        <taxon>Saccharomycotina</taxon>
        <taxon>Pichiomycetes</taxon>
        <taxon>Debaryomycetaceae</taxon>
        <taxon>Candida/Lodderomyces clade</taxon>
        <taxon>Candida</taxon>
    </lineage>
</organism>
<feature type="compositionally biased region" description="Polar residues" evidence="1">
    <location>
        <begin position="17"/>
        <end position="48"/>
    </location>
</feature>
<evidence type="ECO:0000256" key="1">
    <source>
        <dbReference type="SAM" id="MobiDB-lite"/>
    </source>
</evidence>
<feature type="compositionally biased region" description="Low complexity" evidence="1">
    <location>
        <begin position="55"/>
        <end position="70"/>
    </location>
</feature>
<evidence type="ECO:0000313" key="3">
    <source>
        <dbReference type="Proteomes" id="UP001202479"/>
    </source>
</evidence>
<feature type="compositionally biased region" description="Low complexity" evidence="1">
    <location>
        <begin position="83"/>
        <end position="94"/>
    </location>
</feature>
<name>A0AAI9T014_9ASCO</name>
<dbReference type="GO" id="GO:0005640">
    <property type="term" value="C:nuclear outer membrane"/>
    <property type="evidence" value="ECO:0007669"/>
    <property type="project" value="TreeGrafter"/>
</dbReference>
<dbReference type="AlphaFoldDB" id="A0AAI9T014"/>
<feature type="region of interest" description="Disordered" evidence="1">
    <location>
        <begin position="435"/>
        <end position="462"/>
    </location>
</feature>
<dbReference type="GO" id="GO:0070762">
    <property type="term" value="C:nuclear pore transmembrane ring"/>
    <property type="evidence" value="ECO:0007669"/>
    <property type="project" value="TreeGrafter"/>
</dbReference>
<comment type="caution">
    <text evidence="2">The sequence shown here is derived from an EMBL/GenBank/DDBJ whole genome shotgun (WGS) entry which is preliminary data.</text>
</comment>
<evidence type="ECO:0000313" key="2">
    <source>
        <dbReference type="EMBL" id="KAI3405716.2"/>
    </source>
</evidence>
<feature type="compositionally biased region" description="Polar residues" evidence="1">
    <location>
        <begin position="71"/>
        <end position="82"/>
    </location>
</feature>
<keyword evidence="3" id="KW-1185">Reference proteome</keyword>
<gene>
    <name evidence="2" type="ORF">KGF56_001322</name>
</gene>
<sequence>MSTTFVPGILHNDASDKLNSYKKTYPRSDTQTTKKQYNSLTRLPSDVTTRMHFETSSSTQQIASSSTSSSNKEQQVLQSKLDSSPTSTSTPISTSLHDVDFKLLQTRLSLRAKNQQEKMKTHEIRIHDRPLYYQPRNSSSVKNFNDEIKNFVPPNVNLPCGKSSARAPKQYSSTYFANNHDMKEVIESIKNDLQEDELIEAQNIDNPTGEWENPIVKQAIKRQINMEYYIKMLLRNLLYFSLILSFESILEKIILMYHIKLKAQPIYVQMIKENQQISRMLNSPYLLLIERLILVPSIICILISTFTLLKGQDQCWDLPLNSTQRKLIGLKVVETAEPLSVDGKEDAELTLKRREYDADKIEPYKVIPKYRKLNDYSMFNIAPIPRLKEDKAEGQSLFSARKSMTNLAYKRPYAAVISNNDNNNNTTQELRELATPNPQRRYSSKKIEQAQSEFSKHYDLKF</sequence>
<protein>
    <submittedName>
        <fullName evidence="2">Uncharacterized protein</fullName>
    </submittedName>
</protein>
<dbReference type="InterPro" id="IPR012578">
    <property type="entry name" value="Nucl_pore_cmplx"/>
</dbReference>
<reference evidence="2" key="1">
    <citation type="journal article" date="2022" name="DNA Res.">
        <title>Genome analysis of five recently described species of the CUG-Ser clade uncovers Candida theae as a new hybrid lineage with pathogenic potential in the Candida parapsilosis species complex.</title>
        <authorList>
            <person name="Mixao V."/>
            <person name="Del Olmo V."/>
            <person name="Hegedusova E."/>
            <person name="Saus E."/>
            <person name="Pryszcz L."/>
            <person name="Cillingova A."/>
            <person name="Nosek J."/>
            <person name="Gabaldon T."/>
        </authorList>
    </citation>
    <scope>NUCLEOTIDE SEQUENCE</scope>
    <source>
        <strain evidence="2">CBS 10844</strain>
    </source>
</reference>
<dbReference type="GO" id="GO:0030474">
    <property type="term" value="P:spindle pole body duplication"/>
    <property type="evidence" value="ECO:0007669"/>
    <property type="project" value="TreeGrafter"/>
</dbReference>
<dbReference type="PANTHER" id="PTHR28003:SF1">
    <property type="entry name" value="NUCLEOPORIN POM34"/>
    <property type="match status" value="1"/>
</dbReference>
<dbReference type="GO" id="GO:0006606">
    <property type="term" value="P:protein import into nucleus"/>
    <property type="evidence" value="ECO:0007669"/>
    <property type="project" value="TreeGrafter"/>
</dbReference>
<dbReference type="Pfam" id="PF08058">
    <property type="entry name" value="NPCC"/>
    <property type="match status" value="1"/>
</dbReference>